<reference evidence="1 2" key="1">
    <citation type="submission" date="2021-10" db="EMBL/GenBank/DDBJ databases">
        <authorList>
            <person name="Lavering E.D."/>
            <person name="James R."/>
            <person name="Fairhom J.D."/>
            <person name="Ogilvie B.H."/>
            <person name="Thurgood T.L."/>
            <person name="Robison R.A."/>
            <person name="Grose J.H."/>
        </authorList>
    </citation>
    <scope>NUCLEOTIDE SEQUENCE [LARGE SCALE GENOMIC DNA]</scope>
</reference>
<evidence type="ECO:0000313" key="2">
    <source>
        <dbReference type="Proteomes" id="UP000827751"/>
    </source>
</evidence>
<organism evidence="1 2">
    <name type="scientific">Bacillus phage vB_BanS_Chewbecca</name>
    <dbReference type="NCBI Taxonomy" id="2894786"/>
    <lineage>
        <taxon>Viruses</taxon>
        <taxon>Duplodnaviria</taxon>
        <taxon>Heunggongvirae</taxon>
        <taxon>Uroviricota</taxon>
        <taxon>Caudoviricetes</taxon>
        <taxon>Joanripponvirinae</taxon>
        <taxon>Tsamsavirus</taxon>
        <taxon>Tsamsavirus chewbecca</taxon>
    </lineage>
</organism>
<evidence type="ECO:0000313" key="1">
    <source>
        <dbReference type="EMBL" id="UGO46164.1"/>
    </source>
</evidence>
<keyword evidence="2" id="KW-1185">Reference proteome</keyword>
<dbReference type="PROSITE" id="PS51257">
    <property type="entry name" value="PROKAR_LIPOPROTEIN"/>
    <property type="match status" value="1"/>
</dbReference>
<protein>
    <recommendedName>
        <fullName evidence="3">Lipoprotein</fullName>
    </recommendedName>
</protein>
<gene>
    <name evidence="1" type="ORF">CHEWBECCA_81</name>
</gene>
<proteinExistence type="predicted"/>
<dbReference type="EMBL" id="OK499972">
    <property type="protein sequence ID" value="UGO46164.1"/>
    <property type="molecule type" value="Genomic_DNA"/>
</dbReference>
<accession>A0AAE8YMQ5</accession>
<name>A0AAE8YMQ5_9CAUD</name>
<dbReference type="Proteomes" id="UP000827751">
    <property type="component" value="Segment"/>
</dbReference>
<sequence length="122" mass="13527">MRGDAMKRLKIATLMFAVTIVMSALSGCGAPSEYYNINENVTITDARVSKLDSENAGRSSSYVIYFEKDGNATKFRVSSALYEDVEKILNTARMVNKDKDLRFDIVTDGKDIVSVALTSNRK</sequence>
<evidence type="ECO:0008006" key="3">
    <source>
        <dbReference type="Google" id="ProtNLM"/>
    </source>
</evidence>